<gene>
    <name evidence="4" type="ORF">PCANC_05320</name>
</gene>
<organism evidence="4 5">
    <name type="scientific">Puccinia coronata f. sp. avenae</name>
    <dbReference type="NCBI Taxonomy" id="200324"/>
    <lineage>
        <taxon>Eukaryota</taxon>
        <taxon>Fungi</taxon>
        <taxon>Dikarya</taxon>
        <taxon>Basidiomycota</taxon>
        <taxon>Pucciniomycotina</taxon>
        <taxon>Pucciniomycetes</taxon>
        <taxon>Pucciniales</taxon>
        <taxon>Pucciniaceae</taxon>
        <taxon>Puccinia</taxon>
    </lineage>
</organism>
<dbReference type="EMBL" id="PGCJ01000036">
    <property type="protein sequence ID" value="PLW55165.1"/>
    <property type="molecule type" value="Genomic_DNA"/>
</dbReference>
<dbReference type="Gene3D" id="3.30.70.330">
    <property type="match status" value="1"/>
</dbReference>
<evidence type="ECO:0000259" key="3">
    <source>
        <dbReference type="PROSITE" id="PS50102"/>
    </source>
</evidence>
<feature type="region of interest" description="Disordered" evidence="2">
    <location>
        <begin position="110"/>
        <end position="131"/>
    </location>
</feature>
<dbReference type="InterPro" id="IPR012677">
    <property type="entry name" value="Nucleotide-bd_a/b_plait_sf"/>
</dbReference>
<name>A0A2N5VYV3_9BASI</name>
<evidence type="ECO:0000313" key="4">
    <source>
        <dbReference type="EMBL" id="PLW55165.1"/>
    </source>
</evidence>
<evidence type="ECO:0000256" key="2">
    <source>
        <dbReference type="SAM" id="MobiDB-lite"/>
    </source>
</evidence>
<evidence type="ECO:0000313" key="5">
    <source>
        <dbReference type="Proteomes" id="UP000235388"/>
    </source>
</evidence>
<dbReference type="PROSITE" id="PS50102">
    <property type="entry name" value="RRM"/>
    <property type="match status" value="1"/>
</dbReference>
<dbReference type="GO" id="GO:0003723">
    <property type="term" value="F:RNA binding"/>
    <property type="evidence" value="ECO:0007669"/>
    <property type="project" value="UniProtKB-UniRule"/>
</dbReference>
<reference evidence="4 5" key="1">
    <citation type="submission" date="2017-11" db="EMBL/GenBank/DDBJ databases">
        <title>De novo assembly and phasing of dikaryotic genomes from two isolates of Puccinia coronata f. sp. avenae, the causal agent of oat crown rust.</title>
        <authorList>
            <person name="Miller M.E."/>
            <person name="Zhang Y."/>
            <person name="Omidvar V."/>
            <person name="Sperschneider J."/>
            <person name="Schwessinger B."/>
            <person name="Raley C."/>
            <person name="Palmer J.M."/>
            <person name="Garnica D."/>
            <person name="Upadhyaya N."/>
            <person name="Rathjen J."/>
            <person name="Taylor J.M."/>
            <person name="Park R.F."/>
            <person name="Dodds P.N."/>
            <person name="Hirsch C.D."/>
            <person name="Kianian S.F."/>
            <person name="Figueroa M."/>
        </authorList>
    </citation>
    <scope>NUCLEOTIDE SEQUENCE [LARGE SCALE GENOMIC DNA]</scope>
    <source>
        <strain evidence="4">12NC29</strain>
    </source>
</reference>
<dbReference type="STRING" id="200324.A0A2N5VYV3"/>
<feature type="domain" description="RRM" evidence="3">
    <location>
        <begin position="64"/>
        <end position="123"/>
    </location>
</feature>
<evidence type="ECO:0000256" key="1">
    <source>
        <dbReference type="PROSITE-ProRule" id="PRU00176"/>
    </source>
</evidence>
<dbReference type="Pfam" id="PF00076">
    <property type="entry name" value="RRM_1"/>
    <property type="match status" value="1"/>
</dbReference>
<dbReference type="AlphaFoldDB" id="A0A2N5VYV3"/>
<dbReference type="InterPro" id="IPR035979">
    <property type="entry name" value="RBD_domain_sf"/>
</dbReference>
<dbReference type="OrthoDB" id="19742at2759"/>
<keyword evidence="1" id="KW-0694">RNA-binding</keyword>
<keyword evidence="5" id="KW-1185">Reference proteome</keyword>
<dbReference type="SUPFAM" id="SSF54928">
    <property type="entry name" value="RNA-binding domain, RBD"/>
    <property type="match status" value="1"/>
</dbReference>
<feature type="compositionally biased region" description="Polar residues" evidence="2">
    <location>
        <begin position="110"/>
        <end position="129"/>
    </location>
</feature>
<protein>
    <recommendedName>
        <fullName evidence="3">RRM domain-containing protein</fullName>
    </recommendedName>
</protein>
<comment type="caution">
    <text evidence="4">The sequence shown here is derived from an EMBL/GenBank/DDBJ whole genome shotgun (WGS) entry which is preliminary data.</text>
</comment>
<sequence length="144" mass="16204">MNEPPPEEHVQQLTRIVHPTEELPPPLRAIRQSNFAISAHVFVGIHVPRHDQQAKINKVQSQFTNLHIKNLPTKTTTKELNDVFGKFGPITSAAVQEDKHVYVALAQQKDATNQSVQRSQSLPPTQTLDSKVHLCQRVPTAELR</sequence>
<proteinExistence type="predicted"/>
<dbReference type="InterPro" id="IPR000504">
    <property type="entry name" value="RRM_dom"/>
</dbReference>
<dbReference type="Proteomes" id="UP000235388">
    <property type="component" value="Unassembled WGS sequence"/>
</dbReference>
<accession>A0A2N5VYV3</accession>